<protein>
    <recommendedName>
        <fullName evidence="3">Histone-lysine N-methyltransferase SETMAR</fullName>
    </recommendedName>
</protein>
<keyword evidence="2" id="KW-1185">Reference proteome</keyword>
<proteinExistence type="predicted"/>
<dbReference type="Proteomes" id="UP000053825">
    <property type="component" value="Unassembled WGS sequence"/>
</dbReference>
<evidence type="ECO:0000313" key="2">
    <source>
        <dbReference type="Proteomes" id="UP000053825"/>
    </source>
</evidence>
<gene>
    <name evidence="1" type="ORF">WH47_05360</name>
</gene>
<evidence type="ECO:0008006" key="3">
    <source>
        <dbReference type="Google" id="ProtNLM"/>
    </source>
</evidence>
<sequence length="50" mass="6008">PHGSTERSLLDKISMYDPLLKRHKSHPFFKRLVTEDKKWIIFHNIPGQKH</sequence>
<organism evidence="1 2">
    <name type="scientific">Habropoda laboriosa</name>
    <dbReference type="NCBI Taxonomy" id="597456"/>
    <lineage>
        <taxon>Eukaryota</taxon>
        <taxon>Metazoa</taxon>
        <taxon>Ecdysozoa</taxon>
        <taxon>Arthropoda</taxon>
        <taxon>Hexapoda</taxon>
        <taxon>Insecta</taxon>
        <taxon>Pterygota</taxon>
        <taxon>Neoptera</taxon>
        <taxon>Endopterygota</taxon>
        <taxon>Hymenoptera</taxon>
        <taxon>Apocrita</taxon>
        <taxon>Aculeata</taxon>
        <taxon>Apoidea</taxon>
        <taxon>Anthophila</taxon>
        <taxon>Apidae</taxon>
        <taxon>Habropoda</taxon>
    </lineage>
</organism>
<reference evidence="1 2" key="1">
    <citation type="submission" date="2015-07" db="EMBL/GenBank/DDBJ databases">
        <title>The genome of Habropoda laboriosa.</title>
        <authorList>
            <person name="Pan H."/>
            <person name="Kapheim K."/>
        </authorList>
    </citation>
    <scope>NUCLEOTIDE SEQUENCE [LARGE SCALE GENOMIC DNA]</scope>
    <source>
        <strain evidence="1">0110345459</strain>
    </source>
</reference>
<name>A0A0L7QTQ0_9HYME</name>
<accession>A0A0L7QTQ0</accession>
<dbReference type="AlphaFoldDB" id="A0A0L7QTQ0"/>
<dbReference type="EMBL" id="KQ414744">
    <property type="protein sequence ID" value="KOC61924.1"/>
    <property type="molecule type" value="Genomic_DNA"/>
</dbReference>
<evidence type="ECO:0000313" key="1">
    <source>
        <dbReference type="EMBL" id="KOC61924.1"/>
    </source>
</evidence>
<feature type="non-terminal residue" evidence="1">
    <location>
        <position position="1"/>
    </location>
</feature>